<dbReference type="EMBL" id="CP068047">
    <property type="protein sequence ID" value="QQR37857.1"/>
    <property type="molecule type" value="Genomic_DNA"/>
</dbReference>
<evidence type="ECO:0000313" key="1">
    <source>
        <dbReference type="EMBL" id="QQR37857.1"/>
    </source>
</evidence>
<organism evidence="1 2">
    <name type="scientific">Devosia oryziradicis</name>
    <dbReference type="NCBI Taxonomy" id="2801335"/>
    <lineage>
        <taxon>Bacteria</taxon>
        <taxon>Pseudomonadati</taxon>
        <taxon>Pseudomonadota</taxon>
        <taxon>Alphaproteobacteria</taxon>
        <taxon>Hyphomicrobiales</taxon>
        <taxon>Devosiaceae</taxon>
        <taxon>Devosia</taxon>
    </lineage>
</organism>
<keyword evidence="2" id="KW-1185">Reference proteome</keyword>
<dbReference type="Proteomes" id="UP000595460">
    <property type="component" value="Chromosome"/>
</dbReference>
<reference evidence="1 2" key="1">
    <citation type="submission" date="2021-01" db="EMBL/GenBank/DDBJ databases">
        <title>Genome seq and assembly of Devosia sp. G19.</title>
        <authorList>
            <person name="Chhetri G."/>
        </authorList>
    </citation>
    <scope>NUCLEOTIDE SEQUENCE [LARGE SCALE GENOMIC DNA]</scope>
    <source>
        <strain evidence="1 2">G19</strain>
    </source>
</reference>
<evidence type="ECO:0000313" key="2">
    <source>
        <dbReference type="Proteomes" id="UP000595460"/>
    </source>
</evidence>
<accession>A0ABX7C532</accession>
<name>A0ABX7C532_9HYPH</name>
<proteinExistence type="predicted"/>
<gene>
    <name evidence="1" type="ORF">JI749_14270</name>
</gene>
<sequence>MPPPTTSNSYPGSSATPAGLLLLAGEYRQAAGLLMGNGRKGVAASYAPFRLNAIHAIELYLSAFLLSVGEPPEAIRALGHDLATRSERAVLRGLVLRQRTILHMRSLSGAREYLVSRYAVELLSSMSQLNQLSATLEEVASKVTRRMQRA</sequence>
<protein>
    <submittedName>
        <fullName evidence="1">Uncharacterized protein</fullName>
    </submittedName>
</protein>